<dbReference type="EMBL" id="KZ454991">
    <property type="protein sequence ID" value="PKI83548.1"/>
    <property type="molecule type" value="Genomic_DNA"/>
</dbReference>
<gene>
    <name evidence="2" type="ORF">MVES_002541</name>
</gene>
<accession>A0A2N1JAG1</accession>
<dbReference type="AlphaFoldDB" id="A0A2N1JAG1"/>
<evidence type="ECO:0000313" key="2">
    <source>
        <dbReference type="EMBL" id="PKI83548.1"/>
    </source>
</evidence>
<feature type="region of interest" description="Disordered" evidence="1">
    <location>
        <begin position="117"/>
        <end position="139"/>
    </location>
</feature>
<dbReference type="Proteomes" id="UP000232875">
    <property type="component" value="Unassembled WGS sequence"/>
</dbReference>
<reference evidence="2 3" key="1">
    <citation type="submission" date="2017-10" db="EMBL/GenBank/DDBJ databases">
        <title>A novel species of cold-tolerant Malassezia isolated from bats.</title>
        <authorList>
            <person name="Lorch J.M."/>
            <person name="Palmer J.M."/>
            <person name="Vanderwolf K.J."/>
            <person name="Schmidt K.Z."/>
            <person name="Verant M.L."/>
            <person name="Weller T.J."/>
            <person name="Blehert D.S."/>
        </authorList>
    </citation>
    <scope>NUCLEOTIDE SEQUENCE [LARGE SCALE GENOMIC DNA]</scope>
    <source>
        <strain evidence="2 3">NWHC:44797-103</strain>
    </source>
</reference>
<evidence type="ECO:0000256" key="1">
    <source>
        <dbReference type="SAM" id="MobiDB-lite"/>
    </source>
</evidence>
<evidence type="ECO:0000313" key="3">
    <source>
        <dbReference type="Proteomes" id="UP000232875"/>
    </source>
</evidence>
<keyword evidence="3" id="KW-1185">Reference proteome</keyword>
<proteinExistence type="predicted"/>
<name>A0A2N1JAG1_9BASI</name>
<organism evidence="2 3">
    <name type="scientific">Malassezia vespertilionis</name>
    <dbReference type="NCBI Taxonomy" id="2020962"/>
    <lineage>
        <taxon>Eukaryota</taxon>
        <taxon>Fungi</taxon>
        <taxon>Dikarya</taxon>
        <taxon>Basidiomycota</taxon>
        <taxon>Ustilaginomycotina</taxon>
        <taxon>Malasseziomycetes</taxon>
        <taxon>Malasseziales</taxon>
        <taxon>Malasseziaceae</taxon>
        <taxon>Malassezia</taxon>
    </lineage>
</organism>
<protein>
    <submittedName>
        <fullName evidence="2">Uncharacterized protein</fullName>
    </submittedName>
</protein>
<sequence length="139" mass="15219">MAPALGSALFAPRLLYNASLKALRDPRFPQRKLETALHAHYAPTCTPLPALSAQERAAVEEAVHVCDAHTTSVSGTEALSIDALLLRYQAAVCTILLRDMQRAQRLLEQLARELRPPRCKRDGSTPKQPADHAELNICG</sequence>